<dbReference type="PRINTS" id="PR00033">
    <property type="entry name" value="HTHASNC"/>
</dbReference>
<protein>
    <submittedName>
        <fullName evidence="5">Lrp/AsnC family transcriptional regulator</fullName>
    </submittedName>
</protein>
<dbReference type="SUPFAM" id="SSF54909">
    <property type="entry name" value="Dimeric alpha+beta barrel"/>
    <property type="match status" value="1"/>
</dbReference>
<evidence type="ECO:0000313" key="6">
    <source>
        <dbReference type="Proteomes" id="UP001500618"/>
    </source>
</evidence>
<keyword evidence="2" id="KW-0238">DNA-binding</keyword>
<sequence length="170" mass="18385">MPSERAARPATGVPNGKQLLDEVNVRLLTELQADPRQSMSELARRVGMSAPAVTERVGRLEAAGVIRGYRVDIDPAAIGLPVSAWVRVRPGPGPGQLGRIADMAARTPQITECYRITGEDCFLLRVYVPAVEDLENVLDRILPYGTTTSAVLVSTPVPVRPLPLPDVRNL</sequence>
<dbReference type="InterPro" id="IPR036388">
    <property type="entry name" value="WH-like_DNA-bd_sf"/>
</dbReference>
<comment type="caution">
    <text evidence="5">The sequence shown here is derived from an EMBL/GenBank/DDBJ whole genome shotgun (WGS) entry which is preliminary data.</text>
</comment>
<proteinExistence type="predicted"/>
<keyword evidence="1" id="KW-0805">Transcription regulation</keyword>
<dbReference type="PROSITE" id="PS50956">
    <property type="entry name" value="HTH_ASNC_2"/>
    <property type="match status" value="1"/>
</dbReference>
<dbReference type="PANTHER" id="PTHR30154">
    <property type="entry name" value="LEUCINE-RESPONSIVE REGULATORY PROTEIN"/>
    <property type="match status" value="1"/>
</dbReference>
<accession>A0ABN2HXZ7</accession>
<dbReference type="InterPro" id="IPR000485">
    <property type="entry name" value="AsnC-type_HTH_dom"/>
</dbReference>
<dbReference type="InterPro" id="IPR011008">
    <property type="entry name" value="Dimeric_a/b-barrel"/>
</dbReference>
<evidence type="ECO:0000259" key="4">
    <source>
        <dbReference type="PROSITE" id="PS50956"/>
    </source>
</evidence>
<organism evidence="5 6">
    <name type="scientific">Fodinicola feengrottensis</name>
    <dbReference type="NCBI Taxonomy" id="435914"/>
    <lineage>
        <taxon>Bacteria</taxon>
        <taxon>Bacillati</taxon>
        <taxon>Actinomycetota</taxon>
        <taxon>Actinomycetes</taxon>
        <taxon>Mycobacteriales</taxon>
        <taxon>Fodinicola</taxon>
    </lineage>
</organism>
<reference evidence="5 6" key="1">
    <citation type="journal article" date="2019" name="Int. J. Syst. Evol. Microbiol.">
        <title>The Global Catalogue of Microorganisms (GCM) 10K type strain sequencing project: providing services to taxonomists for standard genome sequencing and annotation.</title>
        <authorList>
            <consortium name="The Broad Institute Genomics Platform"/>
            <consortium name="The Broad Institute Genome Sequencing Center for Infectious Disease"/>
            <person name="Wu L."/>
            <person name="Ma J."/>
        </authorList>
    </citation>
    <scope>NUCLEOTIDE SEQUENCE [LARGE SCALE GENOMIC DNA]</scope>
    <source>
        <strain evidence="5 6">JCM 14718</strain>
    </source>
</reference>
<dbReference type="Pfam" id="PF01037">
    <property type="entry name" value="AsnC_trans_reg"/>
    <property type="match status" value="1"/>
</dbReference>
<keyword evidence="3" id="KW-0804">Transcription</keyword>
<evidence type="ECO:0000256" key="3">
    <source>
        <dbReference type="ARBA" id="ARBA00023163"/>
    </source>
</evidence>
<evidence type="ECO:0000256" key="2">
    <source>
        <dbReference type="ARBA" id="ARBA00023125"/>
    </source>
</evidence>
<dbReference type="Gene3D" id="3.30.70.920">
    <property type="match status" value="1"/>
</dbReference>
<dbReference type="InterPro" id="IPR019888">
    <property type="entry name" value="Tscrpt_reg_AsnC-like"/>
</dbReference>
<dbReference type="EMBL" id="BAAANY010000020">
    <property type="protein sequence ID" value="GAA1695410.1"/>
    <property type="molecule type" value="Genomic_DNA"/>
</dbReference>
<dbReference type="InterPro" id="IPR036390">
    <property type="entry name" value="WH_DNA-bd_sf"/>
</dbReference>
<dbReference type="InterPro" id="IPR019885">
    <property type="entry name" value="Tscrpt_reg_HTH_AsnC-type_CS"/>
</dbReference>
<evidence type="ECO:0000313" key="5">
    <source>
        <dbReference type="EMBL" id="GAA1695410.1"/>
    </source>
</evidence>
<evidence type="ECO:0000256" key="1">
    <source>
        <dbReference type="ARBA" id="ARBA00023015"/>
    </source>
</evidence>
<name>A0ABN2HXZ7_9ACTN</name>
<dbReference type="RefSeq" id="WP_163566875.1">
    <property type="nucleotide sequence ID" value="NZ_BAAANY010000020.1"/>
</dbReference>
<dbReference type="Pfam" id="PF13412">
    <property type="entry name" value="HTH_24"/>
    <property type="match status" value="1"/>
</dbReference>
<dbReference type="CDD" id="cd00090">
    <property type="entry name" value="HTH_ARSR"/>
    <property type="match status" value="1"/>
</dbReference>
<dbReference type="InterPro" id="IPR019887">
    <property type="entry name" value="Tscrpt_reg_AsnC/Lrp_C"/>
</dbReference>
<gene>
    <name evidence="5" type="ORF">GCM10009765_50780</name>
</gene>
<dbReference type="SMART" id="SM00344">
    <property type="entry name" value="HTH_ASNC"/>
    <property type="match status" value="1"/>
</dbReference>
<feature type="domain" description="HTH asnC-type" evidence="4">
    <location>
        <begin position="20"/>
        <end position="81"/>
    </location>
</feature>
<dbReference type="Gene3D" id="1.10.10.10">
    <property type="entry name" value="Winged helix-like DNA-binding domain superfamily/Winged helix DNA-binding domain"/>
    <property type="match status" value="1"/>
</dbReference>
<dbReference type="SUPFAM" id="SSF46785">
    <property type="entry name" value="Winged helix' DNA-binding domain"/>
    <property type="match status" value="1"/>
</dbReference>
<dbReference type="PROSITE" id="PS00519">
    <property type="entry name" value="HTH_ASNC_1"/>
    <property type="match status" value="1"/>
</dbReference>
<dbReference type="Proteomes" id="UP001500618">
    <property type="component" value="Unassembled WGS sequence"/>
</dbReference>
<keyword evidence="6" id="KW-1185">Reference proteome</keyword>
<dbReference type="InterPro" id="IPR011991">
    <property type="entry name" value="ArsR-like_HTH"/>
</dbReference>
<dbReference type="PANTHER" id="PTHR30154:SF53">
    <property type="entry name" value="HTH-TYPE TRANSCRIPTIONAL REGULATOR LRPC"/>
    <property type="match status" value="1"/>
</dbReference>